<dbReference type="AlphaFoldDB" id="A0A813IBE0"/>
<evidence type="ECO:0000256" key="1">
    <source>
        <dbReference type="SAM" id="MobiDB-lite"/>
    </source>
</evidence>
<feature type="non-terminal residue" evidence="2">
    <location>
        <position position="1"/>
    </location>
</feature>
<dbReference type="EMBL" id="CAJNNW010005205">
    <property type="protein sequence ID" value="CAE8647210.1"/>
    <property type="molecule type" value="Genomic_DNA"/>
</dbReference>
<name>A0A813IBE0_POLGL</name>
<evidence type="ECO:0000313" key="3">
    <source>
        <dbReference type="Proteomes" id="UP000626109"/>
    </source>
</evidence>
<dbReference type="Proteomes" id="UP000626109">
    <property type="component" value="Unassembled WGS sequence"/>
</dbReference>
<reference evidence="2" key="1">
    <citation type="submission" date="2021-02" db="EMBL/GenBank/DDBJ databases">
        <authorList>
            <person name="Dougan E. K."/>
            <person name="Rhodes N."/>
            <person name="Thang M."/>
            <person name="Chan C."/>
        </authorList>
    </citation>
    <scope>NUCLEOTIDE SEQUENCE</scope>
</reference>
<dbReference type="PANTHER" id="PTHR16148:SF14">
    <property type="entry name" value="MYND-TYPE DOMAIN-CONTAINING PROTEIN"/>
    <property type="match status" value="1"/>
</dbReference>
<protein>
    <submittedName>
        <fullName evidence="2">Uncharacterized protein</fullName>
    </submittedName>
</protein>
<comment type="caution">
    <text evidence="2">The sequence shown here is derived from an EMBL/GenBank/DDBJ whole genome shotgun (WGS) entry which is preliminary data.</text>
</comment>
<organism evidence="2 3">
    <name type="scientific">Polarella glacialis</name>
    <name type="common">Dinoflagellate</name>
    <dbReference type="NCBI Taxonomy" id="89957"/>
    <lineage>
        <taxon>Eukaryota</taxon>
        <taxon>Sar</taxon>
        <taxon>Alveolata</taxon>
        <taxon>Dinophyceae</taxon>
        <taxon>Suessiales</taxon>
        <taxon>Suessiaceae</taxon>
        <taxon>Polarella</taxon>
    </lineage>
</organism>
<feature type="compositionally biased region" description="Low complexity" evidence="1">
    <location>
        <begin position="83"/>
        <end position="111"/>
    </location>
</feature>
<gene>
    <name evidence="2" type="ORF">PGLA2088_LOCUS5478</name>
</gene>
<evidence type="ECO:0000313" key="2">
    <source>
        <dbReference type="EMBL" id="CAE8647210.1"/>
    </source>
</evidence>
<feature type="non-terminal residue" evidence="2">
    <location>
        <position position="316"/>
    </location>
</feature>
<sequence length="316" mass="34600">EEALVPDALSGQGSAQGIFIQARNGCEKMASSPEHVGHETDDPTMEHCSAACLSEATCAGFAFQPPGFLVSGKCRLIFGQHNNNNNNNNNKDNNSNNSNNDNNNNNNNQNNDAAEFRDGRAGVLCWGPSREHPGFASLPLPRNETSLHLPIAARPRTHFESSPGRCMSHFRWGFGKHRPASRWAYQLQTLAGCAAACAADAWCAAFQRPAGPASATRLCRLFGLSSVRSYSGDGEPDAMCYSLVGHHAQWPPGPVPTQEDDCKLPSYGRWCEVKLSDGRRFEMACYKEGHDFVCNHICGEGHWEIRDIQDFFTGGR</sequence>
<feature type="region of interest" description="Disordered" evidence="1">
    <location>
        <begin position="83"/>
        <end position="114"/>
    </location>
</feature>
<dbReference type="PANTHER" id="PTHR16148">
    <property type="entry name" value="NF-KAPPA-B-REPRESSING FACTOR-RELATED"/>
    <property type="match status" value="1"/>
</dbReference>
<accession>A0A813IBE0</accession>
<proteinExistence type="predicted"/>